<evidence type="ECO:0000259" key="2">
    <source>
        <dbReference type="Pfam" id="PF17787"/>
    </source>
</evidence>
<sequence length="139" mass="15908">MQQAENECQFYTYSEDSCNGTPVTLRVDVKGFFLYWVDQNHEMDMLDIATIRDVRTGQYAKKPRDIKLRQIVTMGSQDTLEEKTVTVCYGADFVNVNFINFCCTRKEIARHASHTPPAKGTPRMATKSRSSEHMLDISS</sequence>
<dbReference type="VEuPathDB" id="VectorBase:AEPI008958"/>
<dbReference type="SUPFAM" id="SSF50729">
    <property type="entry name" value="PH domain-like"/>
    <property type="match status" value="1"/>
</dbReference>
<feature type="domain" description="PLC-beta PH" evidence="2">
    <location>
        <begin position="9"/>
        <end position="111"/>
    </location>
</feature>
<proteinExistence type="predicted"/>
<name>A0A182PPS8_9DIPT</name>
<feature type="compositionally biased region" description="Basic and acidic residues" evidence="1">
    <location>
        <begin position="129"/>
        <end position="139"/>
    </location>
</feature>
<reference evidence="3" key="2">
    <citation type="submission" date="2020-05" db="UniProtKB">
        <authorList>
            <consortium name="EnsemblMetazoa"/>
        </authorList>
    </citation>
    <scope>IDENTIFICATION</scope>
    <source>
        <strain evidence="3">Epiroticus2</strain>
    </source>
</reference>
<reference evidence="4" key="1">
    <citation type="submission" date="2013-03" db="EMBL/GenBank/DDBJ databases">
        <title>The Genome Sequence of Anopheles epiroticus epiroticus2.</title>
        <authorList>
            <consortium name="The Broad Institute Genomics Platform"/>
            <person name="Neafsey D.E."/>
            <person name="Howell P."/>
            <person name="Walker B."/>
            <person name="Young S.K."/>
            <person name="Zeng Q."/>
            <person name="Gargeya S."/>
            <person name="Fitzgerald M."/>
            <person name="Haas B."/>
            <person name="Abouelleil A."/>
            <person name="Allen A.W."/>
            <person name="Alvarado L."/>
            <person name="Arachchi H.M."/>
            <person name="Berlin A.M."/>
            <person name="Chapman S.B."/>
            <person name="Gainer-Dewar J."/>
            <person name="Goldberg J."/>
            <person name="Griggs A."/>
            <person name="Gujja S."/>
            <person name="Hansen M."/>
            <person name="Howarth C."/>
            <person name="Imamovic A."/>
            <person name="Ireland A."/>
            <person name="Larimer J."/>
            <person name="McCowan C."/>
            <person name="Murphy C."/>
            <person name="Pearson M."/>
            <person name="Poon T.W."/>
            <person name="Priest M."/>
            <person name="Roberts A."/>
            <person name="Saif S."/>
            <person name="Shea T."/>
            <person name="Sisk P."/>
            <person name="Sykes S."/>
            <person name="Wortman J."/>
            <person name="Nusbaum C."/>
            <person name="Birren B."/>
        </authorList>
    </citation>
    <scope>NUCLEOTIDE SEQUENCE [LARGE SCALE GENOMIC DNA]</scope>
    <source>
        <strain evidence="4">Epiroticus2</strain>
    </source>
</reference>
<dbReference type="Proteomes" id="UP000075885">
    <property type="component" value="Unassembled WGS sequence"/>
</dbReference>
<accession>A0A182PPS8</accession>
<dbReference type="STRING" id="199890.A0A182PPS8"/>
<dbReference type="EnsemblMetazoa" id="AEPI008958-RA">
    <property type="protein sequence ID" value="AEPI008958-PA"/>
    <property type="gene ID" value="AEPI008958"/>
</dbReference>
<evidence type="ECO:0000313" key="3">
    <source>
        <dbReference type="EnsemblMetazoa" id="AEPI008958-PA"/>
    </source>
</evidence>
<dbReference type="Gene3D" id="2.30.29.240">
    <property type="match status" value="1"/>
</dbReference>
<organism evidence="3 4">
    <name type="scientific">Anopheles epiroticus</name>
    <dbReference type="NCBI Taxonomy" id="199890"/>
    <lineage>
        <taxon>Eukaryota</taxon>
        <taxon>Metazoa</taxon>
        <taxon>Ecdysozoa</taxon>
        <taxon>Arthropoda</taxon>
        <taxon>Hexapoda</taxon>
        <taxon>Insecta</taxon>
        <taxon>Pterygota</taxon>
        <taxon>Neoptera</taxon>
        <taxon>Endopterygota</taxon>
        <taxon>Diptera</taxon>
        <taxon>Nematocera</taxon>
        <taxon>Culicoidea</taxon>
        <taxon>Culicidae</taxon>
        <taxon>Anophelinae</taxon>
        <taxon>Anopheles</taxon>
    </lineage>
</organism>
<dbReference type="InterPro" id="IPR037862">
    <property type="entry name" value="PLC-beta_PH"/>
</dbReference>
<dbReference type="AlphaFoldDB" id="A0A182PPS8"/>
<protein>
    <recommendedName>
        <fullName evidence="2">PLC-beta PH domain-containing protein</fullName>
    </recommendedName>
</protein>
<keyword evidence="4" id="KW-1185">Reference proteome</keyword>
<dbReference type="CDD" id="cd13361">
    <property type="entry name" value="PH_PLC_beta"/>
    <property type="match status" value="1"/>
</dbReference>
<evidence type="ECO:0000256" key="1">
    <source>
        <dbReference type="SAM" id="MobiDB-lite"/>
    </source>
</evidence>
<feature type="region of interest" description="Disordered" evidence="1">
    <location>
        <begin position="113"/>
        <end position="139"/>
    </location>
</feature>
<evidence type="ECO:0000313" key="4">
    <source>
        <dbReference type="Proteomes" id="UP000075885"/>
    </source>
</evidence>
<dbReference type="Pfam" id="PF17787">
    <property type="entry name" value="PH_14"/>
    <property type="match status" value="1"/>
</dbReference>